<feature type="transmembrane region" description="Helical" evidence="1">
    <location>
        <begin position="65"/>
        <end position="90"/>
    </location>
</feature>
<dbReference type="EMBL" id="JANPWB010000011">
    <property type="protein sequence ID" value="KAJ1131220.1"/>
    <property type="molecule type" value="Genomic_DNA"/>
</dbReference>
<feature type="signal peptide" evidence="2">
    <location>
        <begin position="1"/>
        <end position="17"/>
    </location>
</feature>
<gene>
    <name evidence="3" type="ORF">NDU88_009559</name>
</gene>
<proteinExistence type="predicted"/>
<feature type="chain" id="PRO_5043753716" evidence="2">
    <location>
        <begin position="18"/>
        <end position="117"/>
    </location>
</feature>
<keyword evidence="4" id="KW-1185">Reference proteome</keyword>
<protein>
    <submittedName>
        <fullName evidence="3">Uncharacterized protein</fullName>
    </submittedName>
</protein>
<evidence type="ECO:0000256" key="2">
    <source>
        <dbReference type="SAM" id="SignalP"/>
    </source>
</evidence>
<keyword evidence="2" id="KW-0732">Signal</keyword>
<evidence type="ECO:0000256" key="1">
    <source>
        <dbReference type="SAM" id="Phobius"/>
    </source>
</evidence>
<name>A0AAV7PT43_PLEWA</name>
<accession>A0AAV7PT43</accession>
<reference evidence="3" key="1">
    <citation type="journal article" date="2022" name="bioRxiv">
        <title>Sequencing and chromosome-scale assembly of the giantPleurodeles waltlgenome.</title>
        <authorList>
            <person name="Brown T."/>
            <person name="Elewa A."/>
            <person name="Iarovenko S."/>
            <person name="Subramanian E."/>
            <person name="Araus A.J."/>
            <person name="Petzold A."/>
            <person name="Susuki M."/>
            <person name="Suzuki K.-i.T."/>
            <person name="Hayashi T."/>
            <person name="Toyoda A."/>
            <person name="Oliveira C."/>
            <person name="Osipova E."/>
            <person name="Leigh N.D."/>
            <person name="Simon A."/>
            <person name="Yun M.H."/>
        </authorList>
    </citation>
    <scope>NUCLEOTIDE SEQUENCE</scope>
    <source>
        <strain evidence="3">20211129_DDA</strain>
        <tissue evidence="3">Liver</tissue>
    </source>
</reference>
<comment type="caution">
    <text evidence="3">The sequence shown here is derived from an EMBL/GenBank/DDBJ whole genome shotgun (WGS) entry which is preliminary data.</text>
</comment>
<evidence type="ECO:0000313" key="4">
    <source>
        <dbReference type="Proteomes" id="UP001066276"/>
    </source>
</evidence>
<dbReference type="Proteomes" id="UP001066276">
    <property type="component" value="Chromosome 7"/>
</dbReference>
<keyword evidence="1" id="KW-0472">Membrane</keyword>
<keyword evidence="1" id="KW-0812">Transmembrane</keyword>
<dbReference type="AlphaFoldDB" id="A0AAV7PT43"/>
<sequence>MCHYILLFVTLKRQAVAYDDAIRFVKEEITTGVVKTRPTLEPLYSTGAVMPQDIEPEKSLGDNTLYIIIAVSSGILLGIIIACICICYKIEGIDPVLERLEKREQEREILLMTYGYE</sequence>
<evidence type="ECO:0000313" key="3">
    <source>
        <dbReference type="EMBL" id="KAJ1131220.1"/>
    </source>
</evidence>
<keyword evidence="1" id="KW-1133">Transmembrane helix</keyword>
<organism evidence="3 4">
    <name type="scientific">Pleurodeles waltl</name>
    <name type="common">Iberian ribbed newt</name>
    <dbReference type="NCBI Taxonomy" id="8319"/>
    <lineage>
        <taxon>Eukaryota</taxon>
        <taxon>Metazoa</taxon>
        <taxon>Chordata</taxon>
        <taxon>Craniata</taxon>
        <taxon>Vertebrata</taxon>
        <taxon>Euteleostomi</taxon>
        <taxon>Amphibia</taxon>
        <taxon>Batrachia</taxon>
        <taxon>Caudata</taxon>
        <taxon>Salamandroidea</taxon>
        <taxon>Salamandridae</taxon>
        <taxon>Pleurodelinae</taxon>
        <taxon>Pleurodeles</taxon>
    </lineage>
</organism>